<evidence type="ECO:0000313" key="1">
    <source>
        <dbReference type="EMBL" id="KAK0502224.1"/>
    </source>
</evidence>
<proteinExistence type="predicted"/>
<dbReference type="EMBL" id="JAUEPU010000005">
    <property type="protein sequence ID" value="KAK0502224.1"/>
    <property type="molecule type" value="Genomic_DNA"/>
</dbReference>
<protein>
    <submittedName>
        <fullName evidence="1">Uncharacterized protein</fullName>
    </submittedName>
</protein>
<accession>A0AA39QH60</accession>
<gene>
    <name evidence="1" type="ORF">EDD18DRAFT_683975</name>
</gene>
<keyword evidence="2" id="KW-1185">Reference proteome</keyword>
<name>A0AA39QH60_9AGAR</name>
<comment type="caution">
    <text evidence="1">The sequence shown here is derived from an EMBL/GenBank/DDBJ whole genome shotgun (WGS) entry which is preliminary data.</text>
</comment>
<sequence length="207" mass="22793">MTVSPHRSSQVANFFSAVSAWTTTSVARKYVGVSFNLNRRPFQAAEPLGLAPTCHDETLFESGMLAFGSVVEVVGVGTSVRIDLTVAINATDSRAKDSGRQKGASAAARQEELKRSLLFTACKTEAGFHSKLFPFACPISWSQNHRRSTLMTTHIRASIYFLIHATWTRPSALNHHIPNRTSPYWERSTGPGSASIHRHIGKCSRTY</sequence>
<dbReference type="AlphaFoldDB" id="A0AA39QH60"/>
<evidence type="ECO:0000313" key="2">
    <source>
        <dbReference type="Proteomes" id="UP001175228"/>
    </source>
</evidence>
<reference evidence="1" key="1">
    <citation type="submission" date="2023-06" db="EMBL/GenBank/DDBJ databases">
        <authorList>
            <consortium name="Lawrence Berkeley National Laboratory"/>
            <person name="Ahrendt S."/>
            <person name="Sahu N."/>
            <person name="Indic B."/>
            <person name="Wong-Bajracharya J."/>
            <person name="Merenyi Z."/>
            <person name="Ke H.-M."/>
            <person name="Monk M."/>
            <person name="Kocsube S."/>
            <person name="Drula E."/>
            <person name="Lipzen A."/>
            <person name="Balint B."/>
            <person name="Henrissat B."/>
            <person name="Andreopoulos B."/>
            <person name="Martin F.M."/>
            <person name="Harder C.B."/>
            <person name="Rigling D."/>
            <person name="Ford K.L."/>
            <person name="Foster G.D."/>
            <person name="Pangilinan J."/>
            <person name="Papanicolaou A."/>
            <person name="Barry K."/>
            <person name="LaButti K."/>
            <person name="Viragh M."/>
            <person name="Koriabine M."/>
            <person name="Yan M."/>
            <person name="Riley R."/>
            <person name="Champramary S."/>
            <person name="Plett K.L."/>
            <person name="Tsai I.J."/>
            <person name="Slot J."/>
            <person name="Sipos G."/>
            <person name="Plett J."/>
            <person name="Nagy L.G."/>
            <person name="Grigoriev I.V."/>
        </authorList>
    </citation>
    <scope>NUCLEOTIDE SEQUENCE</scope>
    <source>
        <strain evidence="1">HWK02</strain>
    </source>
</reference>
<dbReference type="Proteomes" id="UP001175228">
    <property type="component" value="Unassembled WGS sequence"/>
</dbReference>
<organism evidence="1 2">
    <name type="scientific">Armillaria luteobubalina</name>
    <dbReference type="NCBI Taxonomy" id="153913"/>
    <lineage>
        <taxon>Eukaryota</taxon>
        <taxon>Fungi</taxon>
        <taxon>Dikarya</taxon>
        <taxon>Basidiomycota</taxon>
        <taxon>Agaricomycotina</taxon>
        <taxon>Agaricomycetes</taxon>
        <taxon>Agaricomycetidae</taxon>
        <taxon>Agaricales</taxon>
        <taxon>Marasmiineae</taxon>
        <taxon>Physalacriaceae</taxon>
        <taxon>Armillaria</taxon>
    </lineage>
</organism>